<dbReference type="Proteomes" id="UP000551758">
    <property type="component" value="Unassembled WGS sequence"/>
</dbReference>
<evidence type="ECO:0000256" key="2">
    <source>
        <dbReference type="ARBA" id="ARBA00023002"/>
    </source>
</evidence>
<feature type="non-terminal residue" evidence="3">
    <location>
        <position position="209"/>
    </location>
</feature>
<dbReference type="GO" id="GO:0016616">
    <property type="term" value="F:oxidoreductase activity, acting on the CH-OH group of donors, NAD or NADP as acceptor"/>
    <property type="evidence" value="ECO:0007669"/>
    <property type="project" value="UniProtKB-ARBA"/>
</dbReference>
<evidence type="ECO:0000256" key="1">
    <source>
        <dbReference type="ARBA" id="ARBA00022857"/>
    </source>
</evidence>
<protein>
    <submittedName>
        <fullName evidence="3">Uncharacterized protein</fullName>
    </submittedName>
</protein>
<accession>A0A7J7FIX0</accession>
<name>A0A7J7FIX0_DICBM</name>
<gene>
    <name evidence="3" type="ORF">HPG69_014148</name>
</gene>
<dbReference type="AlphaFoldDB" id="A0A7J7FIX0"/>
<sequence>MCLEEHQAMDPKCWCVELNDGYFIPVLGFGTYAPEEVPKSKTGENTKVATNVDFHHVDSAHLYENEEEIGKSLRKKMVDSTLKREDIFYTTKPGEELVAKDASGEIILDTVDFRNTWEFLKHSMSNERAKLHQKLTIHFPHSQPLDKCKGGMSPFNQSKLLEFCKSKDIVVVAYDHEILNVFDFELTPKDMKVVDSLSRNFQYEKLLSQ</sequence>
<keyword evidence="1" id="KW-0521">NADP</keyword>
<dbReference type="SUPFAM" id="SSF51430">
    <property type="entry name" value="NAD(P)-linked oxidoreductase"/>
    <property type="match status" value="1"/>
</dbReference>
<dbReference type="EMBL" id="JACDTQ010000495">
    <property type="protein sequence ID" value="KAF5927990.1"/>
    <property type="molecule type" value="Genomic_DNA"/>
</dbReference>
<dbReference type="PANTHER" id="PTHR43827:SF3">
    <property type="entry name" value="NADP-DEPENDENT OXIDOREDUCTASE DOMAIN-CONTAINING PROTEIN"/>
    <property type="match status" value="1"/>
</dbReference>
<dbReference type="Gene3D" id="3.20.20.100">
    <property type="entry name" value="NADP-dependent oxidoreductase domain"/>
    <property type="match status" value="1"/>
</dbReference>
<dbReference type="InterPro" id="IPR036812">
    <property type="entry name" value="NAD(P)_OxRdtase_dom_sf"/>
</dbReference>
<proteinExistence type="predicted"/>
<organism evidence="3 4">
    <name type="scientific">Diceros bicornis minor</name>
    <name type="common">South-central black rhinoceros</name>
    <dbReference type="NCBI Taxonomy" id="77932"/>
    <lineage>
        <taxon>Eukaryota</taxon>
        <taxon>Metazoa</taxon>
        <taxon>Chordata</taxon>
        <taxon>Craniata</taxon>
        <taxon>Vertebrata</taxon>
        <taxon>Euteleostomi</taxon>
        <taxon>Mammalia</taxon>
        <taxon>Eutheria</taxon>
        <taxon>Laurasiatheria</taxon>
        <taxon>Perissodactyla</taxon>
        <taxon>Rhinocerotidae</taxon>
        <taxon>Diceros</taxon>
    </lineage>
</organism>
<reference evidence="3 4" key="1">
    <citation type="journal article" date="2020" name="Mol. Biol. Evol.">
        <title>Interspecific Gene Flow and the Evolution of Specialization in Black and White Rhinoceros.</title>
        <authorList>
            <person name="Moodley Y."/>
            <person name="Westbury M.V."/>
            <person name="Russo I.M."/>
            <person name="Gopalakrishnan S."/>
            <person name="Rakotoarivelo A."/>
            <person name="Olsen R.A."/>
            <person name="Prost S."/>
            <person name="Tunstall T."/>
            <person name="Ryder O.A."/>
            <person name="Dalen L."/>
            <person name="Bruford M.W."/>
        </authorList>
    </citation>
    <scope>NUCLEOTIDE SEQUENCE [LARGE SCALE GENOMIC DNA]</scope>
    <source>
        <strain evidence="3">SBR-YM</strain>
        <tissue evidence="3">Skin</tissue>
    </source>
</reference>
<evidence type="ECO:0000313" key="4">
    <source>
        <dbReference type="Proteomes" id="UP000551758"/>
    </source>
</evidence>
<comment type="caution">
    <text evidence="3">The sequence shown here is derived from an EMBL/GenBank/DDBJ whole genome shotgun (WGS) entry which is preliminary data.</text>
</comment>
<dbReference type="PANTHER" id="PTHR43827">
    <property type="entry name" value="2,5-DIKETO-D-GLUCONIC ACID REDUCTASE"/>
    <property type="match status" value="1"/>
</dbReference>
<keyword evidence="4" id="KW-1185">Reference proteome</keyword>
<evidence type="ECO:0000313" key="3">
    <source>
        <dbReference type="EMBL" id="KAF5927990.1"/>
    </source>
</evidence>
<keyword evidence="2" id="KW-0560">Oxidoreductase</keyword>
<dbReference type="InterPro" id="IPR020471">
    <property type="entry name" value="AKR"/>
</dbReference>